<dbReference type="GO" id="GO:0034204">
    <property type="term" value="P:lipid translocation"/>
    <property type="evidence" value="ECO:0007669"/>
    <property type="project" value="TreeGrafter"/>
</dbReference>
<feature type="transmembrane region" description="Helical" evidence="8">
    <location>
        <begin position="21"/>
        <end position="43"/>
    </location>
</feature>
<evidence type="ECO:0000256" key="3">
    <source>
        <dbReference type="ARBA" id="ARBA00022692"/>
    </source>
</evidence>
<feature type="transmembrane region" description="Helical" evidence="8">
    <location>
        <begin position="196"/>
        <end position="215"/>
    </location>
</feature>
<evidence type="ECO:0000313" key="11">
    <source>
        <dbReference type="Proteomes" id="UP000050417"/>
    </source>
</evidence>
<feature type="transmembrane region" description="Helical" evidence="8">
    <location>
        <begin position="458"/>
        <end position="482"/>
    </location>
</feature>
<sequence>MNSPESNPPASANRQIARAAGTVMFAIVLSQVVGLVAKSLVGSTFGTGAESEAFFAANRFSEIIFNLVAGGALASAFIPTFTGLLAHQQREKAWELASAVLNLVLAILVAVSLVSAVFAPALVRYILAPGFDAEKQALTVQLLRVQLPSAAIFGVSGLCMGILNAHQSFLLPALAPSMYSFGWIFGTLVLAPRMGIFGLAWGAVIGSALHFLIQLPMLTRLPARRYHFTFGLHINEVREVARLMGPRLLGVAVVQLNFLLNTILSSSQPQGSLSGLSLAFPLMIMPEAAIAQAIAIAALPTFSAQVALHKLDEMRGSLAATLRSVLLLAVPATFGLILLREPLVRLVYMRNEFDETSLQFVSWALLWYTVGLVGHSLVEITARAFYALHDTKTPVLIGIAAMSLNLAFSLAFSALFRAWGWMPHGGLALANSLATALEAVGLLVLMRRRLNGIGGREIGQAVFQSLAGAAVMSAALLAWLHWTQALPALITTLGGVVCGGAAYLLVLLILKPRELALLREIPGRLLGRVRR</sequence>
<feature type="transmembrane region" description="Helical" evidence="8">
    <location>
        <begin position="320"/>
        <end position="340"/>
    </location>
</feature>
<organism evidence="10 11">
    <name type="scientific">Ornatilinea apprima</name>
    <dbReference type="NCBI Taxonomy" id="1134406"/>
    <lineage>
        <taxon>Bacteria</taxon>
        <taxon>Bacillati</taxon>
        <taxon>Chloroflexota</taxon>
        <taxon>Anaerolineae</taxon>
        <taxon>Anaerolineales</taxon>
        <taxon>Anaerolineaceae</taxon>
        <taxon>Ornatilinea</taxon>
    </lineage>
</organism>
<evidence type="ECO:0000256" key="9">
    <source>
        <dbReference type="PIRNR" id="PIRNR002869"/>
    </source>
</evidence>
<dbReference type="PRINTS" id="PR01806">
    <property type="entry name" value="VIRFACTRMVIN"/>
</dbReference>
<comment type="pathway">
    <text evidence="8">Cell wall biogenesis; peptidoglycan biosynthesis.</text>
</comment>
<comment type="subcellular location">
    <subcellularLocation>
        <location evidence="1 8">Cell membrane</location>
        <topology evidence="1 8">Multi-pass membrane protein</topology>
    </subcellularLocation>
</comment>
<feature type="transmembrane region" description="Helical" evidence="8">
    <location>
        <begin position="288"/>
        <end position="308"/>
    </location>
</feature>
<evidence type="ECO:0000256" key="5">
    <source>
        <dbReference type="ARBA" id="ARBA00022984"/>
    </source>
</evidence>
<comment type="similarity">
    <text evidence="8 9">Belongs to the MurJ/MviN family.</text>
</comment>
<dbReference type="InterPro" id="IPR051050">
    <property type="entry name" value="Lipid_II_flippase_MurJ/MviN"/>
</dbReference>
<keyword evidence="5 8" id="KW-0573">Peptidoglycan synthesis</keyword>
<reference evidence="10 11" key="1">
    <citation type="submission" date="2015-07" db="EMBL/GenBank/DDBJ databases">
        <title>Genome sequence of Ornatilinea apprima DSM 23815.</title>
        <authorList>
            <person name="Hemp J."/>
            <person name="Ward L.M."/>
            <person name="Pace L.A."/>
            <person name="Fischer W.W."/>
        </authorList>
    </citation>
    <scope>NUCLEOTIDE SEQUENCE [LARGE SCALE GENOMIC DNA]</scope>
    <source>
        <strain evidence="10 11">P3M-1</strain>
    </source>
</reference>
<dbReference type="AlphaFoldDB" id="A0A0N8GMX5"/>
<feature type="transmembrane region" description="Helical" evidence="8">
    <location>
        <begin position="63"/>
        <end position="87"/>
    </location>
</feature>
<feature type="transmembrane region" description="Helical" evidence="8">
    <location>
        <begin position="170"/>
        <end position="190"/>
    </location>
</feature>
<keyword evidence="7 8" id="KW-0472">Membrane</keyword>
<keyword evidence="11" id="KW-1185">Reference proteome</keyword>
<evidence type="ECO:0000256" key="1">
    <source>
        <dbReference type="ARBA" id="ARBA00004651"/>
    </source>
</evidence>
<evidence type="ECO:0000256" key="7">
    <source>
        <dbReference type="ARBA" id="ARBA00023136"/>
    </source>
</evidence>
<feature type="transmembrane region" description="Helical" evidence="8">
    <location>
        <begin position="360"/>
        <end position="382"/>
    </location>
</feature>
<evidence type="ECO:0000256" key="8">
    <source>
        <dbReference type="HAMAP-Rule" id="MF_02078"/>
    </source>
</evidence>
<keyword evidence="2 8" id="KW-1003">Cell membrane</keyword>
<feature type="transmembrane region" description="Helical" evidence="8">
    <location>
        <begin position="428"/>
        <end position="446"/>
    </location>
</feature>
<dbReference type="Pfam" id="PF03023">
    <property type="entry name" value="MurJ"/>
    <property type="match status" value="1"/>
</dbReference>
<keyword evidence="8 9" id="KW-0813">Transport</keyword>
<evidence type="ECO:0000256" key="2">
    <source>
        <dbReference type="ARBA" id="ARBA00022475"/>
    </source>
</evidence>
<dbReference type="PIRSF" id="PIRSF002869">
    <property type="entry name" value="MviN"/>
    <property type="match status" value="1"/>
</dbReference>
<feature type="transmembrane region" description="Helical" evidence="8">
    <location>
        <begin position="143"/>
        <end position="163"/>
    </location>
</feature>
<proteinExistence type="inferred from homology"/>
<gene>
    <name evidence="8" type="primary">murJ</name>
    <name evidence="10" type="ORF">ADN00_11115</name>
</gene>
<dbReference type="Proteomes" id="UP000050417">
    <property type="component" value="Unassembled WGS sequence"/>
</dbReference>
<comment type="function">
    <text evidence="8 9">Involved in peptidoglycan biosynthesis. Transports lipid-linked peptidoglycan precursors from the inner to the outer leaflet of the cytoplasmic membrane.</text>
</comment>
<dbReference type="EMBL" id="LGCL01000025">
    <property type="protein sequence ID" value="KPL76514.1"/>
    <property type="molecule type" value="Genomic_DNA"/>
</dbReference>
<feature type="transmembrane region" description="Helical" evidence="8">
    <location>
        <begin position="394"/>
        <end position="416"/>
    </location>
</feature>
<feature type="transmembrane region" description="Helical" evidence="8">
    <location>
        <begin position="488"/>
        <end position="510"/>
    </location>
</feature>
<evidence type="ECO:0000313" key="10">
    <source>
        <dbReference type="EMBL" id="KPL76514.1"/>
    </source>
</evidence>
<dbReference type="NCBIfam" id="TIGR01695">
    <property type="entry name" value="murJ_mviN"/>
    <property type="match status" value="1"/>
</dbReference>
<dbReference type="GO" id="GO:0008360">
    <property type="term" value="P:regulation of cell shape"/>
    <property type="evidence" value="ECO:0007669"/>
    <property type="project" value="UniProtKB-UniRule"/>
</dbReference>
<dbReference type="PANTHER" id="PTHR47019:SF1">
    <property type="entry name" value="LIPID II FLIPPASE MURJ"/>
    <property type="match status" value="1"/>
</dbReference>
<keyword evidence="6 8" id="KW-1133">Transmembrane helix</keyword>
<evidence type="ECO:0000256" key="6">
    <source>
        <dbReference type="ARBA" id="ARBA00022989"/>
    </source>
</evidence>
<dbReference type="GO" id="GO:0009252">
    <property type="term" value="P:peptidoglycan biosynthetic process"/>
    <property type="evidence" value="ECO:0007669"/>
    <property type="project" value="UniProtKB-UniRule"/>
</dbReference>
<keyword evidence="8 9" id="KW-0961">Cell wall biogenesis/degradation</keyword>
<dbReference type="PANTHER" id="PTHR47019">
    <property type="entry name" value="LIPID II FLIPPASE MURJ"/>
    <property type="match status" value="1"/>
</dbReference>
<keyword evidence="3 8" id="KW-0812">Transmembrane</keyword>
<feature type="transmembrane region" description="Helical" evidence="8">
    <location>
        <begin position="99"/>
        <end position="123"/>
    </location>
</feature>
<dbReference type="RefSeq" id="WP_075063084.1">
    <property type="nucleotide sequence ID" value="NZ_LGCL01000025.1"/>
</dbReference>
<keyword evidence="4 8" id="KW-0133">Cell shape</keyword>
<dbReference type="CDD" id="cd13123">
    <property type="entry name" value="MATE_MurJ_like"/>
    <property type="match status" value="1"/>
</dbReference>
<dbReference type="HAMAP" id="MF_02078">
    <property type="entry name" value="MurJ_MviN"/>
    <property type="match status" value="1"/>
</dbReference>
<dbReference type="OrthoDB" id="9804143at2"/>
<dbReference type="STRING" id="1134406.ADN00_11115"/>
<dbReference type="GO" id="GO:0071555">
    <property type="term" value="P:cell wall organization"/>
    <property type="evidence" value="ECO:0007669"/>
    <property type="project" value="UniProtKB-UniRule"/>
</dbReference>
<dbReference type="GO" id="GO:0005886">
    <property type="term" value="C:plasma membrane"/>
    <property type="evidence" value="ECO:0007669"/>
    <property type="project" value="UniProtKB-SubCell"/>
</dbReference>
<name>A0A0N8GMX5_9CHLR</name>
<protein>
    <recommendedName>
        <fullName evidence="8">Probable lipid II flippase MurJ</fullName>
    </recommendedName>
</protein>
<accession>A0A0N8GMX5</accession>
<evidence type="ECO:0000256" key="4">
    <source>
        <dbReference type="ARBA" id="ARBA00022960"/>
    </source>
</evidence>
<feature type="transmembrane region" description="Helical" evidence="8">
    <location>
        <begin position="248"/>
        <end position="268"/>
    </location>
</feature>
<comment type="caution">
    <text evidence="10">The sequence shown here is derived from an EMBL/GenBank/DDBJ whole genome shotgun (WGS) entry which is preliminary data.</text>
</comment>
<dbReference type="GO" id="GO:0015648">
    <property type="term" value="F:lipid-linked peptidoglycan transporter activity"/>
    <property type="evidence" value="ECO:0007669"/>
    <property type="project" value="UniProtKB-UniRule"/>
</dbReference>
<dbReference type="InterPro" id="IPR004268">
    <property type="entry name" value="MurJ"/>
</dbReference>
<dbReference type="UniPathway" id="UPA00219"/>